<feature type="region of interest" description="Disordered" evidence="1">
    <location>
        <begin position="1963"/>
        <end position="1988"/>
    </location>
</feature>
<proteinExistence type="predicted"/>
<feature type="compositionally biased region" description="Low complexity" evidence="1">
    <location>
        <begin position="2354"/>
        <end position="2367"/>
    </location>
</feature>
<feature type="compositionally biased region" description="Low complexity" evidence="1">
    <location>
        <begin position="1496"/>
        <end position="1531"/>
    </location>
</feature>
<evidence type="ECO:0000313" key="3">
    <source>
        <dbReference type="Proteomes" id="UP000030763"/>
    </source>
</evidence>
<feature type="region of interest" description="Disordered" evidence="1">
    <location>
        <begin position="2329"/>
        <end position="2367"/>
    </location>
</feature>
<sequence length="2974" mass="314294">MACAHPEESCTNLVLQKGQLAFSIVSSTETVSEEWQMQVFDKVIQGTTYTKKVVLRNREKVGRRLRLEVDPQSPFRISPLKYPADEALIQPTPARSGEQQRSSRVSGIVATGMRVQVWVSFTPTPETPEARGVLELHTEKGSFAVPVVARKEPPLLVSLPRFLNFKAVRPGEVAVLELPLRNGGGEAVLRPLVVPADTPHCSQSVPLSLDTGGTSVASVVAGKASAEAAASPAGYGIHHRLEGGGDEAFEAVAQVVLLPRGHPSASLWLRFFPRRPGHFVASLLLVSAGSPGEEIPCLGRVELKGFAEGAALTLKDFCGVQWPAGCLPGLFAGLCPSLAIDAQCAADALVRSRLFMSEEAAPTGGTSAAVVTPTETQTGAAIAGVKRGDFSCRYFDEDMLPPNEISIIRAITYWLPRRLDFGSSLKGPKESCVSLLIHLICAFFATLQRGGPPIIRTVTLCNEGRLPIRVQWRCAAAAATATATAVEESYTTASEAFSVSPPEAVLLAQSCVSFSFAVDPRLLSPSASPLPWPGSSTGTSSSSSSSSREGISKLFSSAFSLWIVGISRRALLSPRVLLTHFETPPCTISDAQQQQHQHNANSETLLQWFPLLLPLQPEHSAAKQAESEDANSLKAAEKTDEGLRDWQLLLLQQRVTLEAPKPFGFFSLCAKGGGLIPPQTDEQLLLRLLPLCCGTISFELPLSVFPPQPADTYPKSAAPEQQAATAAGGTAAAAAGDGNEIKAATATAKREADAEEQLRVTVPFSVEVTVPTVTSHWPPQLNFGTVRAHSRTSRGLLVVNTSQDPAVVRVRIPAAANNCSASTDTDLLQAASESTAAAFPCHLASSLVRAPTEDPPRHAAAAGASAASPRTTTTLTSTPVPTTAKSAGSVNSTEGTITETTATAAAAAAVAGRPGASTAAGEESAIGLPSCVGCLCIDESLRSAEPFFCNPLKAAADAAAAAAEAAAAAAGAAAAAAADAEVTAGSPIAAAEGRAVEAEEFASVQQQQQLALQKHLLEWKFQQELAKQQQQRDLLEPQVVTGLSGQLVVYPSHALLPPGGAAVFLVTLRASHPQALCSFLFLETLEGSELLPVAVEARTALPLLRLSSHHLQLPPLFLLQPRLLHQKLTLYNDGDISVKVRWSSPTPLGTEQTRQQPEQQQKQLQQQQVLRSIAPVFGGNRQGGLLLSLSPAEFVLFSHSSRTVEITCVGLCVSPHLEARAYCSGQGLLLPLQVSFVAACSGASITYALFSQQELKTAEALLLQAKFQQQQSPRKQQEHPSQSPQSQALNLVQQPQEQQNQTEEPQQQREQHHEYQHVPQSTRNENMRDIARGCLRPQTANAKATSAGSAAALKGAGIGHWGSLQQQGSGERHAPEAAEELRTQTIAAGGESVFLYLLAVNNSPIPAFLQLQAFTHGQMHQNDQQLLPQQQRQNQQLKHPTHWDDGRPAGAFTCNDCNSSNRNSSNGRWESTGCSSSSSRGNLSAWIDLMDSCSTARTDSSSRSSSSCSSSSSNKNSSRCCSRSTTSSNSSRALMPSQTAEALLLQAASCSAPVELRQLVPGAFGVQRPSFKATSGVRTLHAAAARQRRRRLQRTAPGGLVLISHPESRLLLQQHQAVLLAIEMFAAVPADFSAVLQLCLEPCQPQLQHDLQQLQLRVQQHSQQYPQQEVAIIPLKVPARGPLLLLPPLQQRLRPRSGLPPLVTAEVMLQQQNVVAREQQQQLQQKHLQIASLTSYRKGGRLIPLKPISYKKHTPVQAAGTTNVQQRQQELLVQQQQEDEEQSVMFKVENNTNQWLRVQWLLYDMGLWEIQQQLQQQLQQVATLKDLAVEVLRRRAIDAAREAVAAEAAAEAAQAAAAAAAAAAPVAPVAAVRKPLRSQQGKAPDTAALAAAAAAAAAVAAEEASMKAAEAAAAAASAGIVEAIDGWQALAVADASAATVAAPAATVAAPAAAVAAAAAATATSDLRGAASPTDPQMRVSGDRQRYKDAVEKAATANAGVSKEASTSAAATTSADVGLQPATAAVATKGKTESEESEGLTPELLEGNESGLVPPEHCLVTVATLLSHEARPVAAAAAVLASLQPPAVPVCPQPLLQSAPQGEAGCHTANVSSSLCQAAAPFAAVAPVLLPAAIPVATAVAANSKGGKCLVPAGGAAACWKTAAPTRSSDASLAAELSAYEEGCSSGSMRGSTHCSVQLELTRKGSLDIRPTPCGAAGSAAAVASAAASGGEVLFRRPRETALGGRPAASTAAALNSASVPKEFVVPCVEPSPCLIAPYGLAEMSLRCGCLLLAPGTHRLRAVALAEPVPADIARREAARSAGAARAAPTHAAPASCLTPPSPHQGSSATGIRETAAAANSASPDSPATASDIAGAVSVCDVAVAAPVACAAVPLVIDFNVRTLPPNLRMLWERDHSSAAASDTEAAAAAEANEKGEAAPRTGDLGTLWFAARECINDNGNTAGTAGSALAATPLRKELLLQPARHCATVRCAVSVTGNAFKLVKAELLQQQQQQQPQQQQQHQEQQQPQELPLGKQVAVTIQRKQQLRLVVEFSLPFEEAKQDGEHSHCSKVCCGELSVTFPETVPPSWSNEDADLARLLLSLTRQAMHQLQHHQLVTDSDEPLCEPLLCGMLRLLRPQEDPRAFLSLGLAALRQQQQQDQQTQQQQQRLQVKAQQEQQQEEQTEHSKRLLQLLRCEKLVHRLDLFWPVASEAAAAGLAARGAVGPSTTFGYFGRSALARATPPAPVAALGVARSATTQVVSLIGACRKTIMLLWAPPLQSASAAEEAVEVKSFWATYRDPRTPLLIDFGTTHIQARRRPCRLLQLRAVSTAAVSWQLSACRSSSSKWEFPESEQKPPTEGSPDRAFVLTEETKVGEVEAFVFCPSEGTLPCFLAADASSRSCSSRHSCEAGATIRIYFVPPHVGLHFCLFRLSADFAPHQFVALRGVATTDEAFDVSANLGFSEAHYPVNSTP</sequence>
<feature type="region of interest" description="Disordered" evidence="1">
    <location>
        <begin position="852"/>
        <end position="894"/>
    </location>
</feature>
<reference evidence="2" key="1">
    <citation type="submission" date="2013-10" db="EMBL/GenBank/DDBJ databases">
        <title>Genomic analysis of the causative agents of coccidiosis in chickens.</title>
        <authorList>
            <person name="Reid A.J."/>
            <person name="Blake D."/>
            <person name="Billington K."/>
            <person name="Browne H."/>
            <person name="Dunn M."/>
            <person name="Hung S."/>
            <person name="Kawahara F."/>
            <person name="Miranda-Saavedra D."/>
            <person name="Mourier T."/>
            <person name="Nagra H."/>
            <person name="Otto T.D."/>
            <person name="Rawlings N."/>
            <person name="Sanchez A."/>
            <person name="Sanders M."/>
            <person name="Subramaniam C."/>
            <person name="Tay Y."/>
            <person name="Dear P."/>
            <person name="Doerig C."/>
            <person name="Gruber A."/>
            <person name="Parkinson J."/>
            <person name="Shirley M."/>
            <person name="Wan K.L."/>
            <person name="Berriman M."/>
            <person name="Tomley F."/>
            <person name="Pain A."/>
        </authorList>
    </citation>
    <scope>NUCLEOTIDE SEQUENCE [LARGE SCALE GENOMIC DNA]</scope>
    <source>
        <strain evidence="2">Weybridge</strain>
    </source>
</reference>
<protein>
    <submittedName>
        <fullName evidence="2">Uncharacterized protein</fullName>
    </submittedName>
</protein>
<feature type="compositionally biased region" description="Low complexity" evidence="1">
    <location>
        <begin position="2421"/>
        <end position="2430"/>
    </location>
</feature>
<accession>U6M978</accession>
<feature type="region of interest" description="Disordered" evidence="1">
    <location>
        <begin position="1460"/>
        <end position="1480"/>
    </location>
</feature>
<dbReference type="OrthoDB" id="348811at2759"/>
<feature type="compositionally biased region" description="Low complexity" evidence="1">
    <location>
        <begin position="1269"/>
        <end position="1305"/>
    </location>
</feature>
<evidence type="ECO:0000313" key="2">
    <source>
        <dbReference type="EMBL" id="CDJ60556.1"/>
    </source>
</evidence>
<name>U6M978_EIMMA</name>
<reference evidence="2" key="2">
    <citation type="submission" date="2013-10" db="EMBL/GenBank/DDBJ databases">
        <authorList>
            <person name="Aslett M."/>
        </authorList>
    </citation>
    <scope>NUCLEOTIDE SEQUENCE [LARGE SCALE GENOMIC DNA]</scope>
    <source>
        <strain evidence="2">Weybridge</strain>
    </source>
</reference>
<dbReference type="PANTHER" id="PTHR15672">
    <property type="entry name" value="CAMP-REGULATED PHOSPHOPROTEIN 21 RELATED R3H DOMAIN CONTAINING PROTEIN"/>
    <property type="match status" value="1"/>
</dbReference>
<dbReference type="RefSeq" id="XP_013337206.1">
    <property type="nucleotide sequence ID" value="XM_013481752.1"/>
</dbReference>
<organism evidence="2 3">
    <name type="scientific">Eimeria maxima</name>
    <name type="common">Coccidian parasite</name>
    <dbReference type="NCBI Taxonomy" id="5804"/>
    <lineage>
        <taxon>Eukaryota</taxon>
        <taxon>Sar</taxon>
        <taxon>Alveolata</taxon>
        <taxon>Apicomplexa</taxon>
        <taxon>Conoidasida</taxon>
        <taxon>Coccidia</taxon>
        <taxon>Eucoccidiorida</taxon>
        <taxon>Eimeriorina</taxon>
        <taxon>Eimeriidae</taxon>
        <taxon>Eimeria</taxon>
    </lineage>
</organism>
<feature type="region of interest" description="Disordered" evidence="1">
    <location>
        <begin position="1995"/>
        <end position="2014"/>
    </location>
</feature>
<dbReference type="GeneID" id="25337170"/>
<dbReference type="InterPro" id="IPR051937">
    <property type="entry name" value="R3H_domain_containing"/>
</dbReference>
<evidence type="ECO:0000256" key="1">
    <source>
        <dbReference type="SAM" id="MobiDB-lite"/>
    </source>
</evidence>
<dbReference type="PANTHER" id="PTHR15672:SF8">
    <property type="entry name" value="PROTEIN ENCORE"/>
    <property type="match status" value="1"/>
</dbReference>
<feature type="compositionally biased region" description="Basic and acidic residues" evidence="1">
    <location>
        <begin position="1306"/>
        <end position="1316"/>
    </location>
</feature>
<feature type="compositionally biased region" description="Low complexity" evidence="1">
    <location>
        <begin position="859"/>
        <end position="884"/>
    </location>
</feature>
<feature type="compositionally biased region" description="Low complexity" evidence="1">
    <location>
        <begin position="2004"/>
        <end position="2014"/>
    </location>
</feature>
<gene>
    <name evidence="2" type="ORF">EMWEY_00031840</name>
</gene>
<dbReference type="VEuPathDB" id="ToxoDB:EMWEY_00031840"/>
<dbReference type="OMA" id="LQPARHC"/>
<feature type="region of interest" description="Disordered" evidence="1">
    <location>
        <begin position="2024"/>
        <end position="2050"/>
    </location>
</feature>
<feature type="region of interest" description="Disordered" evidence="1">
    <location>
        <begin position="1496"/>
        <end position="1534"/>
    </location>
</feature>
<keyword evidence="3" id="KW-1185">Reference proteome</keyword>
<dbReference type="Proteomes" id="UP000030763">
    <property type="component" value="Unassembled WGS sequence"/>
</dbReference>
<feature type="region of interest" description="Disordered" evidence="1">
    <location>
        <begin position="2421"/>
        <end position="2441"/>
    </location>
</feature>
<feature type="region of interest" description="Disordered" evidence="1">
    <location>
        <begin position="1269"/>
        <end position="1325"/>
    </location>
</feature>
<dbReference type="EMBL" id="HG721877">
    <property type="protein sequence ID" value="CDJ60556.1"/>
    <property type="molecule type" value="Genomic_DNA"/>
</dbReference>